<dbReference type="GO" id="GO:0001401">
    <property type="term" value="C:SAM complex"/>
    <property type="evidence" value="ECO:0007669"/>
    <property type="project" value="InterPro"/>
</dbReference>
<keyword evidence="7" id="KW-0472">Membrane</keyword>
<dbReference type="PANTHER" id="PTHR12289:SF38">
    <property type="entry name" value="METAXIN-2"/>
    <property type="match status" value="1"/>
</dbReference>
<evidence type="ECO:0000256" key="2">
    <source>
        <dbReference type="ARBA" id="ARBA00009170"/>
    </source>
</evidence>
<organism evidence="10">
    <name type="scientific">Culex tarsalis</name>
    <name type="common">Encephalitis mosquito</name>
    <dbReference type="NCBI Taxonomy" id="7177"/>
    <lineage>
        <taxon>Eukaryota</taxon>
        <taxon>Metazoa</taxon>
        <taxon>Ecdysozoa</taxon>
        <taxon>Arthropoda</taxon>
        <taxon>Hexapoda</taxon>
        <taxon>Insecta</taxon>
        <taxon>Pterygota</taxon>
        <taxon>Neoptera</taxon>
        <taxon>Endopterygota</taxon>
        <taxon>Diptera</taxon>
        <taxon>Nematocera</taxon>
        <taxon>Culicoidea</taxon>
        <taxon>Culicidae</taxon>
        <taxon>Culicinae</taxon>
        <taxon>Culicini</taxon>
        <taxon>Culex</taxon>
        <taxon>Culex</taxon>
    </lineage>
</organism>
<accession>A0A1Q3G420</accession>
<feature type="domain" description="Metaxin glutathione S-transferase" evidence="9">
    <location>
        <begin position="191"/>
        <end position="253"/>
    </location>
</feature>
<dbReference type="PANTHER" id="PTHR12289">
    <property type="entry name" value="METAXIN RELATED"/>
    <property type="match status" value="1"/>
</dbReference>
<dbReference type="EMBL" id="GFDL01000490">
    <property type="protein sequence ID" value="JAV34555.1"/>
    <property type="molecule type" value="Transcribed_RNA"/>
</dbReference>
<evidence type="ECO:0000256" key="6">
    <source>
        <dbReference type="ARBA" id="ARBA00023128"/>
    </source>
</evidence>
<sequence>MSAITSEYLKNETIASQPWPQRAYLYQPYEEEQILLAENASCLAVRTYLTMLDLPFTVELRANAEFMSPGGKRTKLPVLRVENYTYAEFEHILSFVELKGHSLTADLLPEEKDDMRAHLCLVEMIFTNAEQYVSWVDKEVLEKVTRARNGSVYPFPLNYIQNWRKQLAVRRQLGVVEFLKLTQEEVTDRVDKLCQSLSMQLDDKPYFYGKKPTELDALVFGHLFSIFTMTLPNNVLAVTINKYRNLTQFCKNIEEKYFKRV</sequence>
<evidence type="ECO:0000256" key="3">
    <source>
        <dbReference type="ARBA" id="ARBA00022448"/>
    </source>
</evidence>
<keyword evidence="5" id="KW-0653">Protein transport</keyword>
<dbReference type="Gene3D" id="1.20.1050.10">
    <property type="match status" value="1"/>
</dbReference>
<protein>
    <submittedName>
        <fullName evidence="10">Putative mitochondrial outer membrane protein</fullName>
    </submittedName>
</protein>
<dbReference type="InterPro" id="IPR019564">
    <property type="entry name" value="Sam37/metaxin_N"/>
</dbReference>
<evidence type="ECO:0000256" key="4">
    <source>
        <dbReference type="ARBA" id="ARBA00022787"/>
    </source>
</evidence>
<keyword evidence="4" id="KW-1000">Mitochondrion outer membrane</keyword>
<feature type="domain" description="Mitochondrial outer membrane transport complex Sam37/metaxin N-terminal" evidence="8">
    <location>
        <begin position="42"/>
        <end position="166"/>
    </location>
</feature>
<keyword evidence="6" id="KW-0496">Mitochondrion</keyword>
<evidence type="ECO:0000259" key="8">
    <source>
        <dbReference type="Pfam" id="PF10568"/>
    </source>
</evidence>
<evidence type="ECO:0000256" key="7">
    <source>
        <dbReference type="ARBA" id="ARBA00023136"/>
    </source>
</evidence>
<comment type="similarity">
    <text evidence="2">Belongs to the metaxin family.</text>
</comment>
<evidence type="ECO:0000259" key="9">
    <source>
        <dbReference type="Pfam" id="PF17171"/>
    </source>
</evidence>
<dbReference type="Pfam" id="PF10568">
    <property type="entry name" value="Tom37"/>
    <property type="match status" value="1"/>
</dbReference>
<dbReference type="GO" id="GO:0007005">
    <property type="term" value="P:mitochondrion organization"/>
    <property type="evidence" value="ECO:0007669"/>
    <property type="project" value="TreeGrafter"/>
</dbReference>
<evidence type="ECO:0000313" key="10">
    <source>
        <dbReference type="EMBL" id="JAV34555.1"/>
    </source>
</evidence>
<reference evidence="10" key="1">
    <citation type="submission" date="2017-01" db="EMBL/GenBank/DDBJ databases">
        <title>A deep insight into the sialotranscriptome of adult male and female Cluex tarsalis mosquitoes.</title>
        <authorList>
            <person name="Ribeiro J.M."/>
            <person name="Moreira F."/>
            <person name="Bernard K.A."/>
            <person name="Calvo E."/>
        </authorList>
    </citation>
    <scope>NUCLEOTIDE SEQUENCE</scope>
    <source>
        <strain evidence="10">Kern County</strain>
        <tissue evidence="10">Salivary glands</tissue>
    </source>
</reference>
<name>A0A1Q3G420_CULTA</name>
<dbReference type="GO" id="GO:0015031">
    <property type="term" value="P:protein transport"/>
    <property type="evidence" value="ECO:0007669"/>
    <property type="project" value="UniProtKB-KW"/>
</dbReference>
<dbReference type="InterPro" id="IPR033468">
    <property type="entry name" value="Metaxin_GST"/>
</dbReference>
<dbReference type="InterPro" id="IPR050931">
    <property type="entry name" value="Mito_Protein_Transport_Metaxin"/>
</dbReference>
<comment type="subcellular location">
    <subcellularLocation>
        <location evidence="1">Mitochondrion outer membrane</location>
    </subcellularLocation>
</comment>
<keyword evidence="3" id="KW-0813">Transport</keyword>
<proteinExistence type="inferred from homology"/>
<dbReference type="AlphaFoldDB" id="A0A1Q3G420"/>
<dbReference type="Pfam" id="PF17171">
    <property type="entry name" value="GST_C_6"/>
    <property type="match status" value="1"/>
</dbReference>
<dbReference type="InterPro" id="IPR036282">
    <property type="entry name" value="Glutathione-S-Trfase_C_sf"/>
</dbReference>
<dbReference type="SUPFAM" id="SSF47616">
    <property type="entry name" value="GST C-terminal domain-like"/>
    <property type="match status" value="1"/>
</dbReference>
<evidence type="ECO:0000256" key="1">
    <source>
        <dbReference type="ARBA" id="ARBA00004294"/>
    </source>
</evidence>
<evidence type="ECO:0000256" key="5">
    <source>
        <dbReference type="ARBA" id="ARBA00022927"/>
    </source>
</evidence>